<protein>
    <submittedName>
        <fullName evidence="1">Asparaginase</fullName>
    </submittedName>
</protein>
<reference evidence="1 2" key="1">
    <citation type="submission" date="2020-03" db="EMBL/GenBank/DDBJ databases">
        <title>Propioniciclava sp. nov., isolated from Hydrophilus acuminatus.</title>
        <authorList>
            <person name="Hyun D.-W."/>
            <person name="Bae J.-W."/>
        </authorList>
    </citation>
    <scope>NUCLEOTIDE SEQUENCE [LARGE SCALE GENOMIC DNA]</scope>
    <source>
        <strain evidence="1 2">HDW11</strain>
    </source>
</reference>
<dbReference type="RefSeq" id="WP_166232953.1">
    <property type="nucleotide sequence ID" value="NZ_CP049865.1"/>
</dbReference>
<evidence type="ECO:0000313" key="1">
    <source>
        <dbReference type="EMBL" id="QIK72009.1"/>
    </source>
</evidence>
<sequence length="315" mass="32155">MSLQNAPVVAHVVRQGFVESVHHGLAVLTDPAGDVERAWGDPTTPVFPRSSLKPLQAIASLRGGAALTGEALALACASHTGEPWHLEGVRASLAASDLTEDDLRNTPGKPLGEAALAAWLAAGHGDERIAQNCSGKHAGMLRACRASGWSTEDYLDARHPLQASVLEVTREYTGEEIVTVAVDGCGAPVPAFPLVGLARAFGRLAAARDGEAKLVADAMRAHPFHVGGPGRPDSELMAAVRGLIAKEGAEAVVAVGLPDGRGLAVKIADGNRAGRVVAAAALRTLGLDEAALDALADVPVLGHGETVGAVVATLA</sequence>
<name>A0A6G7Y5M0_9ACTN</name>
<gene>
    <name evidence="1" type="ORF">G7070_06690</name>
</gene>
<organism evidence="1 2">
    <name type="scientific">Propioniciclava coleopterorum</name>
    <dbReference type="NCBI Taxonomy" id="2714937"/>
    <lineage>
        <taxon>Bacteria</taxon>
        <taxon>Bacillati</taxon>
        <taxon>Actinomycetota</taxon>
        <taxon>Actinomycetes</taxon>
        <taxon>Propionibacteriales</taxon>
        <taxon>Propionibacteriaceae</taxon>
        <taxon>Propioniciclava</taxon>
    </lineage>
</organism>
<dbReference type="PANTHER" id="PTHR42110">
    <property type="entry name" value="L-ASPARAGINASE, PUTATIVE (AFU_ORTHOLOGUE AFUA_3G11890)-RELATED"/>
    <property type="match status" value="1"/>
</dbReference>
<dbReference type="KEGG" id="prv:G7070_06690"/>
<dbReference type="PANTHER" id="PTHR42110:SF1">
    <property type="entry name" value="L-ASPARAGINASE, PUTATIVE (AFU_ORTHOLOGUE AFUA_3G11890)-RELATED"/>
    <property type="match status" value="1"/>
</dbReference>
<proteinExistence type="predicted"/>
<keyword evidence="2" id="KW-1185">Reference proteome</keyword>
<dbReference type="InterPro" id="IPR010349">
    <property type="entry name" value="Asparaginase_II"/>
</dbReference>
<evidence type="ECO:0000313" key="2">
    <source>
        <dbReference type="Proteomes" id="UP000501058"/>
    </source>
</evidence>
<dbReference type="Pfam" id="PF06089">
    <property type="entry name" value="Asparaginase_II"/>
    <property type="match status" value="1"/>
</dbReference>
<accession>A0A6G7Y5M0</accession>
<dbReference type="AlphaFoldDB" id="A0A6G7Y5M0"/>
<dbReference type="EMBL" id="CP049865">
    <property type="protein sequence ID" value="QIK72009.1"/>
    <property type="molecule type" value="Genomic_DNA"/>
</dbReference>
<dbReference type="Proteomes" id="UP000501058">
    <property type="component" value="Chromosome"/>
</dbReference>